<evidence type="ECO:0000313" key="2">
    <source>
        <dbReference type="EMBL" id="GJT28851.1"/>
    </source>
</evidence>
<evidence type="ECO:0000313" key="3">
    <source>
        <dbReference type="Proteomes" id="UP001151760"/>
    </source>
</evidence>
<feature type="region of interest" description="Disordered" evidence="1">
    <location>
        <begin position="1"/>
        <end position="33"/>
    </location>
</feature>
<dbReference type="EMBL" id="BQNB010014494">
    <property type="protein sequence ID" value="GJT28851.1"/>
    <property type="molecule type" value="Genomic_DNA"/>
</dbReference>
<accession>A0ABQ5CP30</accession>
<reference evidence="2" key="1">
    <citation type="journal article" date="2022" name="Int. J. Mol. Sci.">
        <title>Draft Genome of Tanacetum Coccineum: Genomic Comparison of Closely Related Tanacetum-Family Plants.</title>
        <authorList>
            <person name="Yamashiro T."/>
            <person name="Shiraishi A."/>
            <person name="Nakayama K."/>
            <person name="Satake H."/>
        </authorList>
    </citation>
    <scope>NUCLEOTIDE SEQUENCE</scope>
</reference>
<dbReference type="Proteomes" id="UP001151760">
    <property type="component" value="Unassembled WGS sequence"/>
</dbReference>
<reference evidence="2" key="2">
    <citation type="submission" date="2022-01" db="EMBL/GenBank/DDBJ databases">
        <authorList>
            <person name="Yamashiro T."/>
            <person name="Shiraishi A."/>
            <person name="Satake H."/>
            <person name="Nakayama K."/>
        </authorList>
    </citation>
    <scope>NUCLEOTIDE SEQUENCE</scope>
</reference>
<feature type="compositionally biased region" description="Basic and acidic residues" evidence="1">
    <location>
        <begin position="8"/>
        <end position="33"/>
    </location>
</feature>
<organism evidence="2 3">
    <name type="scientific">Tanacetum coccineum</name>
    <dbReference type="NCBI Taxonomy" id="301880"/>
    <lineage>
        <taxon>Eukaryota</taxon>
        <taxon>Viridiplantae</taxon>
        <taxon>Streptophyta</taxon>
        <taxon>Embryophyta</taxon>
        <taxon>Tracheophyta</taxon>
        <taxon>Spermatophyta</taxon>
        <taxon>Magnoliopsida</taxon>
        <taxon>eudicotyledons</taxon>
        <taxon>Gunneridae</taxon>
        <taxon>Pentapetalae</taxon>
        <taxon>asterids</taxon>
        <taxon>campanulids</taxon>
        <taxon>Asterales</taxon>
        <taxon>Asteraceae</taxon>
        <taxon>Asteroideae</taxon>
        <taxon>Anthemideae</taxon>
        <taxon>Anthemidinae</taxon>
        <taxon>Tanacetum</taxon>
    </lineage>
</organism>
<evidence type="ECO:0000256" key="1">
    <source>
        <dbReference type="SAM" id="MobiDB-lite"/>
    </source>
</evidence>
<keyword evidence="3" id="KW-1185">Reference proteome</keyword>
<protein>
    <submittedName>
        <fullName evidence="2">Ribonuclease H-like domain-containing protein</fullName>
    </submittedName>
</protein>
<sequence length="148" mass="17064">MITLKPLPKIDPKDKGKKMIDEEGESDTKSADITEAEKKFKQLANDEEVARKVQEDDEFWNAQQNWKIVSWKLHSSSGVHSIMTDEGLGIHMFIEDKYPLKKEVMSQLIELKLETKEDSTMALELIRFVKKQIAELEPEDSDGDEKDL</sequence>
<gene>
    <name evidence="2" type="ORF">Tco_0909126</name>
</gene>
<proteinExistence type="predicted"/>
<comment type="caution">
    <text evidence="2">The sequence shown here is derived from an EMBL/GenBank/DDBJ whole genome shotgun (WGS) entry which is preliminary data.</text>
</comment>
<name>A0ABQ5CP30_9ASTR</name>